<evidence type="ECO:0000256" key="3">
    <source>
        <dbReference type="ARBA" id="ARBA00022723"/>
    </source>
</evidence>
<evidence type="ECO:0000256" key="4">
    <source>
        <dbReference type="ARBA" id="ARBA00022833"/>
    </source>
</evidence>
<gene>
    <name evidence="7" type="ORF">HNQ60_002493</name>
</gene>
<organism evidence="7 8">
    <name type="scientific">Povalibacter uvarum</name>
    <dbReference type="NCBI Taxonomy" id="732238"/>
    <lineage>
        <taxon>Bacteria</taxon>
        <taxon>Pseudomonadati</taxon>
        <taxon>Pseudomonadota</taxon>
        <taxon>Gammaproteobacteria</taxon>
        <taxon>Steroidobacterales</taxon>
        <taxon>Steroidobacteraceae</taxon>
        <taxon>Povalibacter</taxon>
    </lineage>
</organism>
<dbReference type="Gene3D" id="3.40.830.10">
    <property type="entry name" value="LigB-like"/>
    <property type="match status" value="1"/>
</dbReference>
<dbReference type="InterPro" id="IPR004183">
    <property type="entry name" value="Xdiol_dOase_suB"/>
</dbReference>
<dbReference type="Proteomes" id="UP000588068">
    <property type="component" value="Unassembled WGS sequence"/>
</dbReference>
<dbReference type="EC" id="1.13.11.-" evidence="7"/>
<feature type="domain" description="Extradiol ring-cleavage dioxygenase class III enzyme subunit B" evidence="6">
    <location>
        <begin position="23"/>
        <end position="239"/>
    </location>
</feature>
<sequence>MTSRMPTVFIGHGSPMNAVELNTHTSAWRALGESLPKPKAILAISAHWYANGTAVTAMTQPRTIHDFYGFPSELFAQRYAAPGSPALASRVQELLGPVPVAADQQWGLDHGTWSVLTHVYPQADIPVVQLSIDATLSNAAHYELGAQLAALRDEGVLIFGSGNVVHNLRRIQWNPSAAGWPWATTFNDGIREALARGDHQFAIDYEQLGEDARLAVPTPEHYLPLLYVLGAGGAQSEVSFPTDGIELGSISMLTVLCS</sequence>
<evidence type="ECO:0000259" key="6">
    <source>
        <dbReference type="Pfam" id="PF02900"/>
    </source>
</evidence>
<dbReference type="GO" id="GO:0008270">
    <property type="term" value="F:zinc ion binding"/>
    <property type="evidence" value="ECO:0007669"/>
    <property type="project" value="InterPro"/>
</dbReference>
<dbReference type="GO" id="GO:0016702">
    <property type="term" value="F:oxidoreductase activity, acting on single donors with incorporation of molecular oxygen, incorporation of two atoms of oxygen"/>
    <property type="evidence" value="ECO:0007669"/>
    <property type="project" value="UniProtKB-ARBA"/>
</dbReference>
<keyword evidence="7" id="KW-0223">Dioxygenase</keyword>
<evidence type="ECO:0000256" key="5">
    <source>
        <dbReference type="ARBA" id="ARBA00023002"/>
    </source>
</evidence>
<dbReference type="SUPFAM" id="SSF53213">
    <property type="entry name" value="LigB-like"/>
    <property type="match status" value="1"/>
</dbReference>
<accession>A0A841HNG8</accession>
<evidence type="ECO:0000313" key="7">
    <source>
        <dbReference type="EMBL" id="MBB6093612.1"/>
    </source>
</evidence>
<keyword evidence="3" id="KW-0479">Metal-binding</keyword>
<reference evidence="7 8" key="1">
    <citation type="submission" date="2020-08" db="EMBL/GenBank/DDBJ databases">
        <title>Genomic Encyclopedia of Type Strains, Phase IV (KMG-IV): sequencing the most valuable type-strain genomes for metagenomic binning, comparative biology and taxonomic classification.</title>
        <authorList>
            <person name="Goeker M."/>
        </authorList>
    </citation>
    <scope>NUCLEOTIDE SEQUENCE [LARGE SCALE GENOMIC DNA]</scope>
    <source>
        <strain evidence="7 8">DSM 26723</strain>
    </source>
</reference>
<dbReference type="CDD" id="cd07363">
    <property type="entry name" value="45_DOPA_Dioxygenase"/>
    <property type="match status" value="1"/>
</dbReference>
<dbReference type="AlphaFoldDB" id="A0A841HNG8"/>
<keyword evidence="5 7" id="KW-0560">Oxidoreductase</keyword>
<evidence type="ECO:0000256" key="2">
    <source>
        <dbReference type="ARBA" id="ARBA00007581"/>
    </source>
</evidence>
<comment type="caution">
    <text evidence="7">The sequence shown here is derived from an EMBL/GenBank/DDBJ whole genome shotgun (WGS) entry which is preliminary data.</text>
</comment>
<evidence type="ECO:0000313" key="8">
    <source>
        <dbReference type="Proteomes" id="UP000588068"/>
    </source>
</evidence>
<evidence type="ECO:0000256" key="1">
    <source>
        <dbReference type="ARBA" id="ARBA00001947"/>
    </source>
</evidence>
<proteinExistence type="inferred from homology"/>
<comment type="similarity">
    <text evidence="2">Belongs to the DODA-type extradiol aromatic ring-opening dioxygenase family.</text>
</comment>
<protein>
    <submittedName>
        <fullName evidence="7">4,5-DOPA dioxygenase extradiol</fullName>
        <ecNumber evidence="7">1.13.11.-</ecNumber>
    </submittedName>
</protein>
<dbReference type="PANTHER" id="PTHR30096:SF0">
    <property type="entry name" value="4,5-DOPA DIOXYGENASE EXTRADIOL-LIKE PROTEIN"/>
    <property type="match status" value="1"/>
</dbReference>
<dbReference type="InterPro" id="IPR014436">
    <property type="entry name" value="Extradiol_dOase_DODA"/>
</dbReference>
<keyword evidence="4" id="KW-0862">Zinc</keyword>
<dbReference type="PANTHER" id="PTHR30096">
    <property type="entry name" value="4,5-DOPA DIOXYGENASE EXTRADIOL-LIKE PROTEIN"/>
    <property type="match status" value="1"/>
</dbReference>
<name>A0A841HNG8_9GAMM</name>
<comment type="cofactor">
    <cofactor evidence="1">
        <name>Zn(2+)</name>
        <dbReference type="ChEBI" id="CHEBI:29105"/>
    </cofactor>
</comment>
<dbReference type="RefSeq" id="WP_221304168.1">
    <property type="nucleotide sequence ID" value="NZ_JACHHZ010000003.1"/>
</dbReference>
<dbReference type="PIRSF" id="PIRSF006157">
    <property type="entry name" value="Doxgns_DODA"/>
    <property type="match status" value="1"/>
</dbReference>
<dbReference type="EMBL" id="JACHHZ010000003">
    <property type="protein sequence ID" value="MBB6093612.1"/>
    <property type="molecule type" value="Genomic_DNA"/>
</dbReference>
<keyword evidence="8" id="KW-1185">Reference proteome</keyword>
<dbReference type="GO" id="GO:0008198">
    <property type="term" value="F:ferrous iron binding"/>
    <property type="evidence" value="ECO:0007669"/>
    <property type="project" value="InterPro"/>
</dbReference>
<dbReference type="Pfam" id="PF02900">
    <property type="entry name" value="LigB"/>
    <property type="match status" value="1"/>
</dbReference>
<dbReference type="NCBIfam" id="NF007914">
    <property type="entry name" value="PRK10628.1"/>
    <property type="match status" value="1"/>
</dbReference>